<sequence>MPFSIISKIIFTIQGVTIVILFFCLFYINTSQPMLKNETLSIEAENTLQVLDKQHHQLNLSNKSIEEFQLEFITDNQLRNTFREYSFNQNINTTSSSETKKENQRFPHKKTNSLPKPKDSTSGTRFATHPAQNYEQYLN</sequence>
<comment type="caution">
    <text evidence="1">The sequence shown here is derived from an EMBL/GenBank/DDBJ whole genome shotgun (WGS) entry which is preliminary data.</text>
</comment>
<gene>
    <name evidence="1" type="ORF">ABVT43_10815</name>
</gene>
<protein>
    <submittedName>
        <fullName evidence="1">Uncharacterized protein</fullName>
    </submittedName>
</protein>
<proteinExistence type="predicted"/>
<accession>A0ABV2BUK8</accession>
<evidence type="ECO:0000313" key="2">
    <source>
        <dbReference type="Proteomes" id="UP001548189"/>
    </source>
</evidence>
<dbReference type="EMBL" id="JBEVCJ010000011">
    <property type="protein sequence ID" value="MET1255618.1"/>
    <property type="molecule type" value="Genomic_DNA"/>
</dbReference>
<name>A0ABV2BUK8_9GAMM</name>
<reference evidence="1 2" key="1">
    <citation type="submission" date="2024-06" db="EMBL/GenBank/DDBJ databases">
        <authorList>
            <person name="Li F."/>
        </authorList>
    </citation>
    <scope>NUCLEOTIDE SEQUENCE [LARGE SCALE GENOMIC DNA]</scope>
    <source>
        <strain evidence="1 2">GXAS 311</strain>
    </source>
</reference>
<dbReference type="Proteomes" id="UP001548189">
    <property type="component" value="Unassembled WGS sequence"/>
</dbReference>
<evidence type="ECO:0000313" key="1">
    <source>
        <dbReference type="EMBL" id="MET1255618.1"/>
    </source>
</evidence>
<keyword evidence="2" id="KW-1185">Reference proteome</keyword>
<organism evidence="1 2">
    <name type="scientific">Aliikangiella maris</name>
    <dbReference type="NCBI Taxonomy" id="3162458"/>
    <lineage>
        <taxon>Bacteria</taxon>
        <taxon>Pseudomonadati</taxon>
        <taxon>Pseudomonadota</taxon>
        <taxon>Gammaproteobacteria</taxon>
        <taxon>Oceanospirillales</taxon>
        <taxon>Pleioneaceae</taxon>
        <taxon>Aliikangiella</taxon>
    </lineage>
</organism>